<dbReference type="GO" id="GO:0004828">
    <property type="term" value="F:serine-tRNA ligase activity"/>
    <property type="evidence" value="ECO:0007669"/>
    <property type="project" value="UniProtKB-EC"/>
</dbReference>
<dbReference type="InterPro" id="IPR010978">
    <property type="entry name" value="tRNA-bd_arm"/>
</dbReference>
<evidence type="ECO:0000256" key="5">
    <source>
        <dbReference type="ARBA" id="ARBA00033352"/>
    </source>
</evidence>
<reference evidence="10" key="1">
    <citation type="submission" date="2018-05" db="EMBL/GenBank/DDBJ databases">
        <authorList>
            <person name="Lanie J.A."/>
            <person name="Ng W.-L."/>
            <person name="Kazmierczak K.M."/>
            <person name="Andrzejewski T.M."/>
            <person name="Davidsen T.M."/>
            <person name="Wayne K.J."/>
            <person name="Tettelin H."/>
            <person name="Glass J.I."/>
            <person name="Rusch D."/>
            <person name="Podicherti R."/>
            <person name="Tsui H.-C.T."/>
            <person name="Winkler M.E."/>
        </authorList>
    </citation>
    <scope>NUCLEOTIDE SEQUENCE</scope>
</reference>
<accession>A0A382HSZ0</accession>
<dbReference type="EMBL" id="UINC01062726">
    <property type="protein sequence ID" value="SVB89611.1"/>
    <property type="molecule type" value="Genomic_DNA"/>
</dbReference>
<comment type="similarity">
    <text evidence="2">Belongs to the class-II aminoacyl-tRNA synthetase family. Type-1 seryl-tRNA synthetase subfamily.</text>
</comment>
<dbReference type="PANTHER" id="PTHR43697">
    <property type="entry name" value="SERYL-TRNA SYNTHETASE"/>
    <property type="match status" value="1"/>
</dbReference>
<dbReference type="InterPro" id="IPR045864">
    <property type="entry name" value="aa-tRNA-synth_II/BPL/LPL"/>
</dbReference>
<keyword evidence="3" id="KW-0963">Cytoplasm</keyword>
<feature type="coiled-coil region" evidence="8">
    <location>
        <begin position="46"/>
        <end position="104"/>
    </location>
</feature>
<comment type="pathway">
    <text evidence="1">Aminoacyl-tRNA biosynthesis; selenocysteinyl-tRNA(Sec) biosynthesis; L-seryl-tRNA(Sec) from L-serine and tRNA(Sec): step 1/1.</text>
</comment>
<comment type="catalytic activity">
    <reaction evidence="7">
        <text>tRNA(Ser) + L-serine + ATP = L-seryl-tRNA(Ser) + AMP + diphosphate + H(+)</text>
        <dbReference type="Rhea" id="RHEA:12292"/>
        <dbReference type="Rhea" id="RHEA-COMP:9669"/>
        <dbReference type="Rhea" id="RHEA-COMP:9703"/>
        <dbReference type="ChEBI" id="CHEBI:15378"/>
        <dbReference type="ChEBI" id="CHEBI:30616"/>
        <dbReference type="ChEBI" id="CHEBI:33019"/>
        <dbReference type="ChEBI" id="CHEBI:33384"/>
        <dbReference type="ChEBI" id="CHEBI:78442"/>
        <dbReference type="ChEBI" id="CHEBI:78533"/>
        <dbReference type="ChEBI" id="CHEBI:456215"/>
        <dbReference type="EC" id="6.1.1.11"/>
    </reaction>
</comment>
<dbReference type="AlphaFoldDB" id="A0A382HSZ0"/>
<dbReference type="PANTHER" id="PTHR43697:SF1">
    <property type="entry name" value="SERINE--TRNA LIGASE"/>
    <property type="match status" value="1"/>
</dbReference>
<evidence type="ECO:0000256" key="8">
    <source>
        <dbReference type="SAM" id="Coils"/>
    </source>
</evidence>
<keyword evidence="8" id="KW-0175">Coiled coil</keyword>
<dbReference type="Gene3D" id="3.30.930.10">
    <property type="entry name" value="Bira Bifunctional Protein, Domain 2"/>
    <property type="match status" value="1"/>
</dbReference>
<keyword evidence="4" id="KW-0648">Protein biosynthesis</keyword>
<dbReference type="Pfam" id="PF02403">
    <property type="entry name" value="Seryl_tRNA_N"/>
    <property type="match status" value="1"/>
</dbReference>
<sequence length="168" mass="19083">MLDPALLRDRLDEIRTKLGRRGVNLSDELTALERLDVERRQILPVLENMRRARKDVGAKIARAKREGQPADDLLKAGQDFGVQIKDQEARFEEVENERRSLLLTLPNVPHESVPIGRSADDNKEVRRYGEPPAFEFTPLAHWDLGPALGILDFERAAKIARARFAVLV</sequence>
<evidence type="ECO:0000313" key="10">
    <source>
        <dbReference type="EMBL" id="SVB89611.1"/>
    </source>
</evidence>
<dbReference type="SUPFAM" id="SSF46589">
    <property type="entry name" value="tRNA-binding arm"/>
    <property type="match status" value="1"/>
</dbReference>
<evidence type="ECO:0000256" key="3">
    <source>
        <dbReference type="ARBA" id="ARBA00022490"/>
    </source>
</evidence>
<evidence type="ECO:0000256" key="4">
    <source>
        <dbReference type="ARBA" id="ARBA00022917"/>
    </source>
</evidence>
<evidence type="ECO:0000256" key="6">
    <source>
        <dbReference type="ARBA" id="ARBA00047929"/>
    </source>
</evidence>
<organism evidence="10">
    <name type="scientific">marine metagenome</name>
    <dbReference type="NCBI Taxonomy" id="408172"/>
    <lineage>
        <taxon>unclassified sequences</taxon>
        <taxon>metagenomes</taxon>
        <taxon>ecological metagenomes</taxon>
    </lineage>
</organism>
<dbReference type="InterPro" id="IPR042103">
    <property type="entry name" value="SerRS_1_N_sf"/>
</dbReference>
<name>A0A382HSZ0_9ZZZZ</name>
<dbReference type="InterPro" id="IPR015866">
    <property type="entry name" value="Ser-tRNA-synth_1_N"/>
</dbReference>
<dbReference type="GO" id="GO:0000166">
    <property type="term" value="F:nucleotide binding"/>
    <property type="evidence" value="ECO:0007669"/>
    <property type="project" value="InterPro"/>
</dbReference>
<comment type="catalytic activity">
    <reaction evidence="6">
        <text>tRNA(Sec) + L-serine + ATP = L-seryl-tRNA(Sec) + AMP + diphosphate + H(+)</text>
        <dbReference type="Rhea" id="RHEA:42580"/>
        <dbReference type="Rhea" id="RHEA-COMP:9742"/>
        <dbReference type="Rhea" id="RHEA-COMP:10128"/>
        <dbReference type="ChEBI" id="CHEBI:15378"/>
        <dbReference type="ChEBI" id="CHEBI:30616"/>
        <dbReference type="ChEBI" id="CHEBI:33019"/>
        <dbReference type="ChEBI" id="CHEBI:33384"/>
        <dbReference type="ChEBI" id="CHEBI:78442"/>
        <dbReference type="ChEBI" id="CHEBI:78533"/>
        <dbReference type="ChEBI" id="CHEBI:456215"/>
        <dbReference type="EC" id="6.1.1.11"/>
    </reaction>
</comment>
<evidence type="ECO:0000259" key="9">
    <source>
        <dbReference type="Pfam" id="PF02403"/>
    </source>
</evidence>
<evidence type="ECO:0000256" key="2">
    <source>
        <dbReference type="ARBA" id="ARBA00010728"/>
    </source>
</evidence>
<feature type="non-terminal residue" evidence="10">
    <location>
        <position position="168"/>
    </location>
</feature>
<gene>
    <name evidence="10" type="ORF">METZ01_LOCUS242465</name>
</gene>
<proteinExistence type="inferred from homology"/>
<evidence type="ECO:0000256" key="1">
    <source>
        <dbReference type="ARBA" id="ARBA00005045"/>
    </source>
</evidence>
<dbReference type="Gene3D" id="1.10.287.40">
    <property type="entry name" value="Serine-tRNA synthetase, tRNA binding domain"/>
    <property type="match status" value="1"/>
</dbReference>
<protein>
    <recommendedName>
        <fullName evidence="5">Seryl-tRNA(Ser/Sec) synthetase</fullName>
    </recommendedName>
</protein>
<dbReference type="GO" id="GO:0006412">
    <property type="term" value="P:translation"/>
    <property type="evidence" value="ECO:0007669"/>
    <property type="project" value="UniProtKB-KW"/>
</dbReference>
<evidence type="ECO:0000256" key="7">
    <source>
        <dbReference type="ARBA" id="ARBA00048823"/>
    </source>
</evidence>
<feature type="domain" description="Serine-tRNA synthetase type1 N-terminal" evidence="9">
    <location>
        <begin position="1"/>
        <end position="109"/>
    </location>
</feature>